<dbReference type="RefSeq" id="XP_023251991.1">
    <property type="nucleotide sequence ID" value="XM_023396223.1"/>
</dbReference>
<reference evidence="4" key="2">
    <citation type="submission" date="2025-09" db="UniProtKB">
        <authorList>
            <consortium name="Ensembl"/>
        </authorList>
    </citation>
    <scope>IDENTIFICATION</scope>
</reference>
<evidence type="ECO:0000256" key="1">
    <source>
        <dbReference type="ARBA" id="ARBA00022514"/>
    </source>
</evidence>
<proteinExistence type="predicted"/>
<dbReference type="GO" id="GO:0006955">
    <property type="term" value="P:immune response"/>
    <property type="evidence" value="ECO:0007669"/>
    <property type="project" value="InterPro"/>
</dbReference>
<reference evidence="4" key="1">
    <citation type="submission" date="2025-08" db="UniProtKB">
        <authorList>
            <consortium name="Ensembl"/>
        </authorList>
    </citation>
    <scope>IDENTIFICATION</scope>
</reference>
<feature type="domain" description="Chemokine interleukin-8-like" evidence="3">
    <location>
        <begin position="26"/>
        <end position="85"/>
    </location>
</feature>
<dbReference type="SMART" id="SM00199">
    <property type="entry name" value="SCY"/>
    <property type="match status" value="1"/>
</dbReference>
<dbReference type="InterPro" id="IPR036048">
    <property type="entry name" value="Interleukin_8-like_sf"/>
</dbReference>
<dbReference type="GO" id="GO:0005615">
    <property type="term" value="C:extracellular space"/>
    <property type="evidence" value="ECO:0007669"/>
    <property type="project" value="UniProtKB-KW"/>
</dbReference>
<dbReference type="Proteomes" id="UP000261360">
    <property type="component" value="Unplaced"/>
</dbReference>
<dbReference type="Gene3D" id="2.40.50.40">
    <property type="match status" value="1"/>
</dbReference>
<dbReference type="STRING" id="1841481.ENSSLDP00000005782"/>
<evidence type="ECO:0000256" key="2">
    <source>
        <dbReference type="SAM" id="SignalP"/>
    </source>
</evidence>
<organism evidence="4 5">
    <name type="scientific">Seriola lalandi dorsalis</name>
    <dbReference type="NCBI Taxonomy" id="1841481"/>
    <lineage>
        <taxon>Eukaryota</taxon>
        <taxon>Metazoa</taxon>
        <taxon>Chordata</taxon>
        <taxon>Craniata</taxon>
        <taxon>Vertebrata</taxon>
        <taxon>Euteleostomi</taxon>
        <taxon>Actinopterygii</taxon>
        <taxon>Neopterygii</taxon>
        <taxon>Teleostei</taxon>
        <taxon>Neoteleostei</taxon>
        <taxon>Acanthomorphata</taxon>
        <taxon>Carangaria</taxon>
        <taxon>Carangiformes</taxon>
        <taxon>Carangidae</taxon>
        <taxon>Seriola</taxon>
    </lineage>
</organism>
<evidence type="ECO:0000259" key="3">
    <source>
        <dbReference type="SMART" id="SM00199"/>
    </source>
</evidence>
<dbReference type="GeneID" id="111646672"/>
<keyword evidence="1" id="KW-0202">Cytokine</keyword>
<dbReference type="KEGG" id="slal:111646672"/>
<feature type="chain" id="PRO_5017385645" evidence="2">
    <location>
        <begin position="21"/>
        <end position="103"/>
    </location>
</feature>
<dbReference type="AlphaFoldDB" id="A0A3B4WSJ2"/>
<feature type="signal peptide" evidence="2">
    <location>
        <begin position="1"/>
        <end position="20"/>
    </location>
</feature>
<dbReference type="PANTHER" id="PTHR12015:SF198">
    <property type="entry name" value="PLATELET BASIC PROTEIN"/>
    <property type="match status" value="1"/>
</dbReference>
<keyword evidence="2" id="KW-0732">Signal</keyword>
<sequence>MSGIIKVFLLLAVVVCISKAQRIDSGQQCLCHNVRDSLAKSEIKDIQIYPVTIFCNKVEIVVTTNTGRFCLNPNNKRVKNFLINILKKKKTFATVRPAHFTTN</sequence>
<name>A0A3B4WSJ2_SERLL</name>
<keyword evidence="5" id="KW-1185">Reference proteome</keyword>
<dbReference type="Pfam" id="PF00048">
    <property type="entry name" value="IL8"/>
    <property type="match status" value="1"/>
</dbReference>
<dbReference type="PANTHER" id="PTHR12015">
    <property type="entry name" value="SMALL INDUCIBLE CYTOKINE A"/>
    <property type="match status" value="1"/>
</dbReference>
<protein>
    <submittedName>
        <fullName evidence="4">C-X-C motif chemokine 11-6-like</fullName>
    </submittedName>
</protein>
<dbReference type="GO" id="GO:0008009">
    <property type="term" value="F:chemokine activity"/>
    <property type="evidence" value="ECO:0007669"/>
    <property type="project" value="InterPro"/>
</dbReference>
<accession>A0A3B4WSJ2</accession>
<dbReference type="InterPro" id="IPR039809">
    <property type="entry name" value="Chemokine_b/g/d"/>
</dbReference>
<evidence type="ECO:0000313" key="4">
    <source>
        <dbReference type="Ensembl" id="ENSSLDP00000005782.1"/>
    </source>
</evidence>
<dbReference type="GeneTree" id="ENSGT00410000028337"/>
<dbReference type="SUPFAM" id="SSF54117">
    <property type="entry name" value="Interleukin 8-like chemokines"/>
    <property type="match status" value="1"/>
</dbReference>
<dbReference type="OrthoDB" id="8872899at2759"/>
<dbReference type="Ensembl" id="ENSSLDT00000005980.1">
    <property type="protein sequence ID" value="ENSSLDP00000005782.1"/>
    <property type="gene ID" value="ENSSLDG00000004635.1"/>
</dbReference>
<dbReference type="InterPro" id="IPR001811">
    <property type="entry name" value="Chemokine_IL8-like_dom"/>
</dbReference>
<evidence type="ECO:0000313" key="5">
    <source>
        <dbReference type="Proteomes" id="UP000261360"/>
    </source>
</evidence>